<protein>
    <submittedName>
        <fullName evidence="11">Acetylornithine deacetylase</fullName>
        <ecNumber evidence="11">3.5.1.16</ecNumber>
    </submittedName>
</protein>
<keyword evidence="12" id="KW-1185">Reference proteome</keyword>
<dbReference type="InterPro" id="IPR010169">
    <property type="entry name" value="AcOrn-deacetyl"/>
</dbReference>
<dbReference type="SUPFAM" id="SSF53187">
    <property type="entry name" value="Zn-dependent exopeptidases"/>
    <property type="match status" value="1"/>
</dbReference>
<keyword evidence="4" id="KW-0055">Arginine biosynthesis</keyword>
<dbReference type="Pfam" id="PF07687">
    <property type="entry name" value="M20_dimer"/>
    <property type="match status" value="1"/>
</dbReference>
<dbReference type="PROSITE" id="PS00759">
    <property type="entry name" value="ARGE_DAPE_CPG2_2"/>
    <property type="match status" value="1"/>
</dbReference>
<dbReference type="PANTHER" id="PTHR43808:SF31">
    <property type="entry name" value="N-ACETYL-L-CITRULLINE DEACETYLASE"/>
    <property type="match status" value="1"/>
</dbReference>
<dbReference type="InterPro" id="IPR036264">
    <property type="entry name" value="Bact_exopeptidase_dim_dom"/>
</dbReference>
<reference evidence="11" key="1">
    <citation type="submission" date="2021-02" db="EMBL/GenBank/DDBJ databases">
        <title>Rhodobacter shimadae sp. nov., an aerobic anoxygenic phototrophic bacterium isolated from a hot spring.</title>
        <authorList>
            <person name="Muramatsu S."/>
            <person name="Haruta S."/>
            <person name="Hirose S."/>
            <person name="Hanada S."/>
        </authorList>
    </citation>
    <scope>NUCLEOTIDE SEQUENCE</scope>
    <source>
        <strain evidence="11">N10</strain>
    </source>
</reference>
<organism evidence="11 12">
    <name type="scientific">Neotabrizicola shimadae</name>
    <dbReference type="NCBI Taxonomy" id="2807096"/>
    <lineage>
        <taxon>Bacteria</taxon>
        <taxon>Pseudomonadati</taxon>
        <taxon>Pseudomonadota</taxon>
        <taxon>Alphaproteobacteria</taxon>
        <taxon>Rhodobacterales</taxon>
        <taxon>Paracoccaceae</taxon>
        <taxon>Neotabrizicola</taxon>
    </lineage>
</organism>
<dbReference type="InterPro" id="IPR002933">
    <property type="entry name" value="Peptidase_M20"/>
</dbReference>
<evidence type="ECO:0000259" key="10">
    <source>
        <dbReference type="Pfam" id="PF07687"/>
    </source>
</evidence>
<dbReference type="Proteomes" id="UP000826300">
    <property type="component" value="Chromosome"/>
</dbReference>
<dbReference type="Gene3D" id="3.40.630.10">
    <property type="entry name" value="Zn peptidases"/>
    <property type="match status" value="1"/>
</dbReference>
<dbReference type="InterPro" id="IPR050072">
    <property type="entry name" value="Peptidase_M20A"/>
</dbReference>
<comment type="cofactor">
    <cofactor evidence="1">
        <name>Zn(2+)</name>
        <dbReference type="ChEBI" id="CHEBI:29105"/>
    </cofactor>
</comment>
<dbReference type="PROSITE" id="PS00758">
    <property type="entry name" value="ARGE_DAPE_CPG2_1"/>
    <property type="match status" value="1"/>
</dbReference>
<keyword evidence="8" id="KW-0862">Zinc</keyword>
<keyword evidence="6" id="KW-0479">Metal-binding</keyword>
<dbReference type="CDD" id="cd03894">
    <property type="entry name" value="M20_ArgE"/>
    <property type="match status" value="1"/>
</dbReference>
<dbReference type="InterPro" id="IPR011650">
    <property type="entry name" value="Peptidase_M20_dimer"/>
</dbReference>
<dbReference type="InterPro" id="IPR001261">
    <property type="entry name" value="ArgE/DapE_CS"/>
</dbReference>
<evidence type="ECO:0000256" key="1">
    <source>
        <dbReference type="ARBA" id="ARBA00001947"/>
    </source>
</evidence>
<dbReference type="GO" id="GO:0008777">
    <property type="term" value="F:acetylornithine deacetylase activity"/>
    <property type="evidence" value="ECO:0007669"/>
    <property type="project" value="UniProtKB-EC"/>
</dbReference>
<evidence type="ECO:0000256" key="7">
    <source>
        <dbReference type="ARBA" id="ARBA00022801"/>
    </source>
</evidence>
<accession>A0A8G0ZYU9</accession>
<name>A0A8G0ZYU9_9RHOB</name>
<dbReference type="GO" id="GO:0046872">
    <property type="term" value="F:metal ion binding"/>
    <property type="evidence" value="ECO:0007669"/>
    <property type="project" value="UniProtKB-KW"/>
</dbReference>
<evidence type="ECO:0000313" key="11">
    <source>
        <dbReference type="EMBL" id="QYZ71556.1"/>
    </source>
</evidence>
<sequence length="388" mass="40911">MAQIPSPRDILQSLIAFDNVSSRPNRALIDWVQDLLASHGIASTLVPTEDGGKANLYATIGPADRGGVMLSGHTDVVPVEGQAWTHPPFRLTEAGGRLYGRGTADMKGFVACALSAALKAAGRPLATPLHLAFSYDEEIGCMGVRSLIDLLEGAPVKPAFCIVGEPTDMAVATGHKGKVALRATCTGREGHSALAPLALNALHLAADCIGAIRALQAEIAATGRRDGDYDVPYTTVHAGKMQGGVQVNIVPNHATIDFEIRSLAEDDPEAIIARLRAACAAILAPLKADFPEADIRIERLWDYPGLGTAPDAWITRFVQGLTGANGTIKVAFGTEGGLFDRGLAIPTVICGPGSMNQGHKPDEYVTVEQLARCEAMLDRLTDRLEAGL</sequence>
<evidence type="ECO:0000256" key="4">
    <source>
        <dbReference type="ARBA" id="ARBA00022571"/>
    </source>
</evidence>
<evidence type="ECO:0000313" key="12">
    <source>
        <dbReference type="Proteomes" id="UP000826300"/>
    </source>
</evidence>
<comment type="similarity">
    <text evidence="2">Belongs to the peptidase M20A family. ArgE subfamily.</text>
</comment>
<dbReference type="PANTHER" id="PTHR43808">
    <property type="entry name" value="ACETYLORNITHINE DEACETYLASE"/>
    <property type="match status" value="1"/>
</dbReference>
<dbReference type="RefSeq" id="WP_220664152.1">
    <property type="nucleotide sequence ID" value="NZ_CP069370.1"/>
</dbReference>
<dbReference type="EC" id="3.5.1.16" evidence="11"/>
<evidence type="ECO:0000256" key="5">
    <source>
        <dbReference type="ARBA" id="ARBA00022605"/>
    </source>
</evidence>
<keyword evidence="5" id="KW-0028">Amino-acid biosynthesis</keyword>
<dbReference type="EMBL" id="CP069370">
    <property type="protein sequence ID" value="QYZ71556.1"/>
    <property type="molecule type" value="Genomic_DNA"/>
</dbReference>
<dbReference type="Pfam" id="PF01546">
    <property type="entry name" value="Peptidase_M20"/>
    <property type="match status" value="1"/>
</dbReference>
<evidence type="ECO:0000256" key="3">
    <source>
        <dbReference type="ARBA" id="ARBA00022490"/>
    </source>
</evidence>
<keyword evidence="7 11" id="KW-0378">Hydrolase</keyword>
<dbReference type="NCBIfam" id="NF005710">
    <property type="entry name" value="PRK07522.1"/>
    <property type="match status" value="1"/>
</dbReference>
<dbReference type="NCBIfam" id="TIGR01892">
    <property type="entry name" value="AcOrn-deacetyl"/>
    <property type="match status" value="1"/>
</dbReference>
<dbReference type="KEGG" id="nsm:JO391_08700"/>
<dbReference type="AlphaFoldDB" id="A0A8G0ZYU9"/>
<feature type="domain" description="Peptidase M20 dimerisation" evidence="10">
    <location>
        <begin position="173"/>
        <end position="283"/>
    </location>
</feature>
<evidence type="ECO:0000256" key="9">
    <source>
        <dbReference type="ARBA" id="ARBA00023285"/>
    </source>
</evidence>
<evidence type="ECO:0000256" key="2">
    <source>
        <dbReference type="ARBA" id="ARBA00005691"/>
    </source>
</evidence>
<evidence type="ECO:0000256" key="8">
    <source>
        <dbReference type="ARBA" id="ARBA00022833"/>
    </source>
</evidence>
<dbReference type="GO" id="GO:0006526">
    <property type="term" value="P:L-arginine biosynthetic process"/>
    <property type="evidence" value="ECO:0007669"/>
    <property type="project" value="UniProtKB-KW"/>
</dbReference>
<evidence type="ECO:0000256" key="6">
    <source>
        <dbReference type="ARBA" id="ARBA00022723"/>
    </source>
</evidence>
<keyword evidence="9" id="KW-0170">Cobalt</keyword>
<keyword evidence="3" id="KW-0963">Cytoplasm</keyword>
<gene>
    <name evidence="11" type="primary">argE</name>
    <name evidence="11" type="ORF">JO391_08700</name>
</gene>
<dbReference type="Gene3D" id="3.30.70.360">
    <property type="match status" value="1"/>
</dbReference>
<dbReference type="SUPFAM" id="SSF55031">
    <property type="entry name" value="Bacterial exopeptidase dimerisation domain"/>
    <property type="match status" value="1"/>
</dbReference>
<proteinExistence type="inferred from homology"/>